<dbReference type="PANTHER" id="PTHR19229">
    <property type="entry name" value="ATP-BINDING CASSETTE TRANSPORTER SUBFAMILY A ABCA"/>
    <property type="match status" value="1"/>
</dbReference>
<dbReference type="EMBL" id="VXIV02000291">
    <property type="protein sequence ID" value="KAF6039202.1"/>
    <property type="molecule type" value="Genomic_DNA"/>
</dbReference>
<keyword evidence="5 7" id="KW-1133">Transmembrane helix</keyword>
<protein>
    <submittedName>
        <fullName evidence="10">ABCA4</fullName>
    </submittedName>
</protein>
<evidence type="ECO:0000313" key="10">
    <source>
        <dbReference type="EMBL" id="KAF6039202.1"/>
    </source>
</evidence>
<dbReference type="GO" id="GO:0016020">
    <property type="term" value="C:membrane"/>
    <property type="evidence" value="ECO:0007669"/>
    <property type="project" value="UniProtKB-SubCell"/>
</dbReference>
<name>A0A7J7KM18_BUGNE</name>
<keyword evidence="4" id="KW-0677">Repeat</keyword>
<evidence type="ECO:0000313" key="11">
    <source>
        <dbReference type="Proteomes" id="UP000593567"/>
    </source>
</evidence>
<evidence type="ECO:0000256" key="5">
    <source>
        <dbReference type="ARBA" id="ARBA00022989"/>
    </source>
</evidence>
<dbReference type="GO" id="GO:0005319">
    <property type="term" value="F:lipid transporter activity"/>
    <property type="evidence" value="ECO:0007669"/>
    <property type="project" value="TreeGrafter"/>
</dbReference>
<gene>
    <name evidence="10" type="ORF">EB796_002472</name>
</gene>
<organism evidence="10 11">
    <name type="scientific">Bugula neritina</name>
    <name type="common">Brown bryozoan</name>
    <name type="synonym">Sertularia neritina</name>
    <dbReference type="NCBI Taxonomy" id="10212"/>
    <lineage>
        <taxon>Eukaryota</taxon>
        <taxon>Metazoa</taxon>
        <taxon>Spiralia</taxon>
        <taxon>Lophotrochozoa</taxon>
        <taxon>Bryozoa</taxon>
        <taxon>Gymnolaemata</taxon>
        <taxon>Cheilostomatida</taxon>
        <taxon>Flustrina</taxon>
        <taxon>Buguloidea</taxon>
        <taxon>Bugulidae</taxon>
        <taxon>Bugula</taxon>
    </lineage>
</organism>
<feature type="transmembrane region" description="Helical" evidence="7">
    <location>
        <begin position="220"/>
        <end position="244"/>
    </location>
</feature>
<dbReference type="Proteomes" id="UP000593567">
    <property type="component" value="Unassembled WGS sequence"/>
</dbReference>
<feature type="signal peptide" evidence="8">
    <location>
        <begin position="1"/>
        <end position="16"/>
    </location>
</feature>
<evidence type="ECO:0000259" key="9">
    <source>
        <dbReference type="Pfam" id="PF12698"/>
    </source>
</evidence>
<feature type="transmembrane region" description="Helical" evidence="7">
    <location>
        <begin position="328"/>
        <end position="349"/>
    </location>
</feature>
<comment type="caution">
    <text evidence="10">The sequence shown here is derived from an EMBL/GenBank/DDBJ whole genome shotgun (WGS) entry which is preliminary data.</text>
</comment>
<evidence type="ECO:0000256" key="6">
    <source>
        <dbReference type="ARBA" id="ARBA00023136"/>
    </source>
</evidence>
<keyword evidence="8" id="KW-0732">Signal</keyword>
<keyword evidence="6 7" id="KW-0472">Membrane</keyword>
<proteinExistence type="predicted"/>
<dbReference type="InterPro" id="IPR026082">
    <property type="entry name" value="ABCA"/>
</dbReference>
<dbReference type="AlphaFoldDB" id="A0A7J7KM18"/>
<feature type="transmembrane region" description="Helical" evidence="7">
    <location>
        <begin position="265"/>
        <end position="289"/>
    </location>
</feature>
<feature type="domain" description="ABC-2 type transporter transmembrane" evidence="9">
    <location>
        <begin position="64"/>
        <end position="428"/>
    </location>
</feature>
<keyword evidence="11" id="KW-1185">Reference proteome</keyword>
<evidence type="ECO:0000256" key="8">
    <source>
        <dbReference type="SAM" id="SignalP"/>
    </source>
</evidence>
<evidence type="ECO:0000256" key="1">
    <source>
        <dbReference type="ARBA" id="ARBA00004141"/>
    </source>
</evidence>
<evidence type="ECO:0000256" key="3">
    <source>
        <dbReference type="ARBA" id="ARBA00022692"/>
    </source>
</evidence>
<accession>A0A7J7KM18</accession>
<feature type="chain" id="PRO_5029580679" evidence="8">
    <location>
        <begin position="17"/>
        <end position="491"/>
    </location>
</feature>
<dbReference type="OrthoDB" id="6158263at2759"/>
<dbReference type="InterPro" id="IPR013525">
    <property type="entry name" value="ABC2_TM"/>
</dbReference>
<keyword evidence="3 7" id="KW-0812">Transmembrane</keyword>
<comment type="subcellular location">
    <subcellularLocation>
        <location evidence="1">Membrane</location>
        <topology evidence="1">Multi-pass membrane protein</topology>
    </subcellularLocation>
</comment>
<sequence>MLILVSILVFYHACLKLSSISQREYKSLSSFKNADPALIRTLLNTDLNITALSEMLDLLLAPQNQMLMSSLSMAADYADCISLDRYVGIDSEADLEEEADRLYKKGEFVAGIVFTNVDQSRNKRSVENLGLPKHIEYKIRMDIDNVESTMELQEMYYSSAPRDNILSDMRYLRGFIQIQEMVDRAIIKLHAGNNSITQTPAELQQMPATCYKSDTFMGYVYPYIVPLVMALSWLFSVAHCIKSLTAYRETGLEELMKVMGLKSGVIWTSWFTNTMLGMTLLSIISTIFIMVGEVLMLSDGIIVFLYLMTFSLSTTMFCYMVGSFFTKANVASAIGVMVFIISYFPYIIYTQFREDFTASAYHVSSLLSTTAFAIGATYISRWEQMGEGIQWHNIRKAPGYNEEAELSVHWMFIWMIIDTVIYFVIGWYVRNVMPGKFGYRLPLYFPFTKSYWGFGGDGARNSNSKYKHSNKEGLPVGISVNKLRKVYRNGK</sequence>
<dbReference type="Pfam" id="PF12698">
    <property type="entry name" value="ABC2_membrane_3"/>
    <property type="match status" value="1"/>
</dbReference>
<keyword evidence="2" id="KW-0813">Transport</keyword>
<dbReference type="PANTHER" id="PTHR19229:SF36">
    <property type="entry name" value="ATP-BINDING CASSETTE SUB-FAMILY A MEMBER 2"/>
    <property type="match status" value="1"/>
</dbReference>
<evidence type="ECO:0000256" key="7">
    <source>
        <dbReference type="SAM" id="Phobius"/>
    </source>
</evidence>
<evidence type="ECO:0000256" key="2">
    <source>
        <dbReference type="ARBA" id="ARBA00022448"/>
    </source>
</evidence>
<dbReference type="GO" id="GO:0140359">
    <property type="term" value="F:ABC-type transporter activity"/>
    <property type="evidence" value="ECO:0007669"/>
    <property type="project" value="InterPro"/>
</dbReference>
<feature type="transmembrane region" description="Helical" evidence="7">
    <location>
        <begin position="408"/>
        <end position="429"/>
    </location>
</feature>
<reference evidence="10" key="1">
    <citation type="submission" date="2020-06" db="EMBL/GenBank/DDBJ databases">
        <title>Draft genome of Bugula neritina, a colonial animal packing powerful symbionts and potential medicines.</title>
        <authorList>
            <person name="Rayko M."/>
        </authorList>
    </citation>
    <scope>NUCLEOTIDE SEQUENCE [LARGE SCALE GENOMIC DNA]</scope>
    <source>
        <strain evidence="10">Kwan_BN1</strain>
    </source>
</reference>
<feature type="transmembrane region" description="Helical" evidence="7">
    <location>
        <begin position="301"/>
        <end position="321"/>
    </location>
</feature>
<evidence type="ECO:0000256" key="4">
    <source>
        <dbReference type="ARBA" id="ARBA00022737"/>
    </source>
</evidence>